<feature type="transmembrane region" description="Helical" evidence="21">
    <location>
        <begin position="150"/>
        <end position="170"/>
    </location>
</feature>
<dbReference type="PROSITE" id="PS51002">
    <property type="entry name" value="CYTB_NTER"/>
    <property type="match status" value="1"/>
</dbReference>
<name>A0AA35SJ30_GEOBA</name>
<keyword evidence="15 21" id="KW-0472">Membrane</keyword>
<feature type="transmembrane region" description="Helical" evidence="21">
    <location>
        <begin position="182"/>
        <end position="203"/>
    </location>
</feature>
<accession>A0AA35SJ30</accession>
<feature type="transmembrane region" description="Helical" evidence="21">
    <location>
        <begin position="94"/>
        <end position="115"/>
    </location>
</feature>
<comment type="function">
    <text evidence="1">Component of the ubiquinol-cytochrome c reductase complex (complex III or cytochrome b-c1 complex) that is part of the mitochondrial respiratory chain. The b-c1 complex mediates electron transfer from ubiquinol to cytochrome c. Contributes to the generation of a proton gradient across the mitochondrial membrane that is then used for ATP synthesis.</text>
</comment>
<keyword evidence="6" id="KW-0679">Respiratory chain</keyword>
<keyword evidence="4" id="KW-0813">Transport</keyword>
<feature type="domain" description="Cytochrome b/b6 C-terminal region profile" evidence="23">
    <location>
        <begin position="75"/>
        <end position="206"/>
    </location>
</feature>
<keyword evidence="7 21" id="KW-0812">Transmembrane</keyword>
<dbReference type="Gene3D" id="1.20.810.10">
    <property type="entry name" value="Cytochrome Bc1 Complex, Chain C"/>
    <property type="match status" value="2"/>
</dbReference>
<dbReference type="GO" id="GO:0016491">
    <property type="term" value="F:oxidoreductase activity"/>
    <property type="evidence" value="ECO:0007669"/>
    <property type="project" value="UniProtKB-UniRule"/>
</dbReference>
<evidence type="ECO:0000256" key="21">
    <source>
        <dbReference type="SAM" id="Phobius"/>
    </source>
</evidence>
<evidence type="ECO:0000313" key="25">
    <source>
        <dbReference type="Proteomes" id="UP001174909"/>
    </source>
</evidence>
<keyword evidence="25" id="KW-1185">Reference proteome</keyword>
<keyword evidence="8" id="KW-0479">Metal-binding</keyword>
<evidence type="ECO:0000256" key="7">
    <source>
        <dbReference type="ARBA" id="ARBA00022692"/>
    </source>
</evidence>
<dbReference type="AlphaFoldDB" id="A0AA35SJ30"/>
<evidence type="ECO:0000256" key="19">
    <source>
        <dbReference type="ARBA" id="ARBA00032818"/>
    </source>
</evidence>
<keyword evidence="5" id="KW-0349">Heme</keyword>
<dbReference type="InterPro" id="IPR005797">
    <property type="entry name" value="Cyt_b/b6_N"/>
</dbReference>
<keyword evidence="10" id="KW-0249">Electron transport</keyword>
<evidence type="ECO:0000259" key="22">
    <source>
        <dbReference type="PROSITE" id="PS51002"/>
    </source>
</evidence>
<evidence type="ECO:0000256" key="13">
    <source>
        <dbReference type="ARBA" id="ARBA00023075"/>
    </source>
</evidence>
<evidence type="ECO:0000256" key="3">
    <source>
        <dbReference type="ARBA" id="ARBA00013531"/>
    </source>
</evidence>
<dbReference type="GO" id="GO:0009055">
    <property type="term" value="F:electron transfer activity"/>
    <property type="evidence" value="ECO:0007669"/>
    <property type="project" value="InterPro"/>
</dbReference>
<dbReference type="Pfam" id="PF00032">
    <property type="entry name" value="Cytochrom_B_C"/>
    <property type="match status" value="1"/>
</dbReference>
<dbReference type="GO" id="GO:0046872">
    <property type="term" value="F:metal ion binding"/>
    <property type="evidence" value="ECO:0007669"/>
    <property type="project" value="UniProtKB-KW"/>
</dbReference>
<evidence type="ECO:0000256" key="20">
    <source>
        <dbReference type="SAM" id="MobiDB-lite"/>
    </source>
</evidence>
<dbReference type="GO" id="GO:0022904">
    <property type="term" value="P:respiratory electron transport chain"/>
    <property type="evidence" value="ECO:0007669"/>
    <property type="project" value="InterPro"/>
</dbReference>
<dbReference type="PANTHER" id="PTHR19271:SF16">
    <property type="entry name" value="CYTOCHROME B"/>
    <property type="match status" value="1"/>
</dbReference>
<evidence type="ECO:0000256" key="9">
    <source>
        <dbReference type="ARBA" id="ARBA00022792"/>
    </source>
</evidence>
<dbReference type="PROSITE" id="PS51003">
    <property type="entry name" value="CYTB_CTER"/>
    <property type="match status" value="1"/>
</dbReference>
<dbReference type="InterPro" id="IPR027387">
    <property type="entry name" value="Cytb/b6-like_sf"/>
</dbReference>
<protein>
    <recommendedName>
        <fullName evidence="3">Cytochrome b</fullName>
    </recommendedName>
    <alternativeName>
        <fullName evidence="17">Complex III subunit 3</fullName>
    </alternativeName>
    <alternativeName>
        <fullName evidence="18">Complex III subunit III</fullName>
    </alternativeName>
    <alternativeName>
        <fullName evidence="16">Cytochrome b-c1 complex subunit 3</fullName>
    </alternativeName>
    <alternativeName>
        <fullName evidence="19">Ubiquinol-cytochrome-c reductase complex cytochrome b subunit</fullName>
    </alternativeName>
</protein>
<comment type="subcellular location">
    <subcellularLocation>
        <location evidence="2">Mitochondrion inner membrane</location>
        <topology evidence="2">Multi-pass membrane protein</topology>
    </subcellularLocation>
</comment>
<keyword evidence="9" id="KW-0999">Mitochondrion inner membrane</keyword>
<evidence type="ECO:0000256" key="10">
    <source>
        <dbReference type="ARBA" id="ARBA00022982"/>
    </source>
</evidence>
<proteinExistence type="predicted"/>
<evidence type="ECO:0000256" key="6">
    <source>
        <dbReference type="ARBA" id="ARBA00022660"/>
    </source>
</evidence>
<feature type="region of interest" description="Disordered" evidence="20">
    <location>
        <begin position="207"/>
        <end position="237"/>
    </location>
</feature>
<keyword evidence="14" id="KW-0496">Mitochondrion</keyword>
<evidence type="ECO:0000256" key="14">
    <source>
        <dbReference type="ARBA" id="ARBA00023128"/>
    </source>
</evidence>
<dbReference type="PANTHER" id="PTHR19271">
    <property type="entry name" value="CYTOCHROME B"/>
    <property type="match status" value="1"/>
</dbReference>
<dbReference type="InterPro" id="IPR036150">
    <property type="entry name" value="Cyt_b/b6_C_sf"/>
</dbReference>
<evidence type="ECO:0000256" key="12">
    <source>
        <dbReference type="ARBA" id="ARBA00023004"/>
    </source>
</evidence>
<dbReference type="SUPFAM" id="SSF81342">
    <property type="entry name" value="Transmembrane di-heme cytochromes"/>
    <property type="match status" value="1"/>
</dbReference>
<dbReference type="EMBL" id="CASHTH010002442">
    <property type="protein sequence ID" value="CAI8029897.1"/>
    <property type="molecule type" value="Genomic_DNA"/>
</dbReference>
<evidence type="ECO:0000256" key="16">
    <source>
        <dbReference type="ARBA" id="ARBA00029812"/>
    </source>
</evidence>
<evidence type="ECO:0000256" key="4">
    <source>
        <dbReference type="ARBA" id="ARBA00022448"/>
    </source>
</evidence>
<keyword evidence="11 21" id="KW-1133">Transmembrane helix</keyword>
<dbReference type="InterPro" id="IPR016174">
    <property type="entry name" value="Di-haem_cyt_TM"/>
</dbReference>
<evidence type="ECO:0000256" key="8">
    <source>
        <dbReference type="ARBA" id="ARBA00022723"/>
    </source>
</evidence>
<reference evidence="24" key="1">
    <citation type="submission" date="2023-03" db="EMBL/GenBank/DDBJ databases">
        <authorList>
            <person name="Steffen K."/>
            <person name="Cardenas P."/>
        </authorList>
    </citation>
    <scope>NUCLEOTIDE SEQUENCE</scope>
</reference>
<feature type="region of interest" description="Disordered" evidence="20">
    <location>
        <begin position="249"/>
        <end position="269"/>
    </location>
</feature>
<feature type="domain" description="Cytochrome b/b6 N-terminal region profile" evidence="22">
    <location>
        <begin position="1"/>
        <end position="125"/>
    </location>
</feature>
<evidence type="ECO:0000256" key="15">
    <source>
        <dbReference type="ARBA" id="ARBA00023136"/>
    </source>
</evidence>
<dbReference type="SUPFAM" id="SSF81648">
    <property type="entry name" value="a domain/subunit of cytochrome bc1 complex (Ubiquinol-cytochrome c reductase)"/>
    <property type="match status" value="1"/>
</dbReference>
<sequence length="269" mass="29601">MDSGVLLLLVVLGFGFTGYLLPWDEKAYWGTVVGVEIASTAPVLGDFVAKVMRGGTEIGTVTLVRHPTEHPRRDAFSSVEGGKPFYPDQVFEDVVGMLILFVILAAVALFVPVPLDDVADPTNASYDPRPEWYFLFLFQLLKYFQGPLEIVGTFVIPTVGILLLLFLPFLDRSARAVLWKRPVALTVTTVCVAAIAGLTFLGVSSPKLETEETPQPTEQTQSTAPSDTETGEVEEGEEAFDFQLTEEEIEGTEEGEEVFDFQLTEEELQ</sequence>
<evidence type="ECO:0000259" key="23">
    <source>
        <dbReference type="PROSITE" id="PS51003"/>
    </source>
</evidence>
<organism evidence="24 25">
    <name type="scientific">Geodia barretti</name>
    <name type="common">Barrett's horny sponge</name>
    <dbReference type="NCBI Taxonomy" id="519541"/>
    <lineage>
        <taxon>Eukaryota</taxon>
        <taxon>Metazoa</taxon>
        <taxon>Porifera</taxon>
        <taxon>Demospongiae</taxon>
        <taxon>Heteroscleromorpha</taxon>
        <taxon>Tetractinellida</taxon>
        <taxon>Astrophorina</taxon>
        <taxon>Geodiidae</taxon>
        <taxon>Geodia</taxon>
    </lineage>
</organism>
<keyword evidence="13" id="KW-0830">Ubiquinone</keyword>
<dbReference type="GO" id="GO:0005743">
    <property type="term" value="C:mitochondrial inner membrane"/>
    <property type="evidence" value="ECO:0007669"/>
    <property type="project" value="UniProtKB-SubCell"/>
</dbReference>
<gene>
    <name evidence="24" type="ORF">GBAR_LOCUS16968</name>
</gene>
<evidence type="ECO:0000313" key="24">
    <source>
        <dbReference type="EMBL" id="CAI8029897.1"/>
    </source>
</evidence>
<keyword evidence="12" id="KW-0408">Iron</keyword>
<dbReference type="InterPro" id="IPR005798">
    <property type="entry name" value="Cyt_b/b6_C"/>
</dbReference>
<dbReference type="Proteomes" id="UP001174909">
    <property type="component" value="Unassembled WGS sequence"/>
</dbReference>
<evidence type="ECO:0000256" key="1">
    <source>
        <dbReference type="ARBA" id="ARBA00002566"/>
    </source>
</evidence>
<evidence type="ECO:0000256" key="18">
    <source>
        <dbReference type="ARBA" id="ARBA00032600"/>
    </source>
</evidence>
<evidence type="ECO:0000256" key="2">
    <source>
        <dbReference type="ARBA" id="ARBA00004448"/>
    </source>
</evidence>
<comment type="caution">
    <text evidence="24">The sequence shown here is derived from an EMBL/GenBank/DDBJ whole genome shotgun (WGS) entry which is preliminary data.</text>
</comment>
<evidence type="ECO:0000256" key="17">
    <source>
        <dbReference type="ARBA" id="ARBA00031681"/>
    </source>
</evidence>
<evidence type="ECO:0000256" key="5">
    <source>
        <dbReference type="ARBA" id="ARBA00022617"/>
    </source>
</evidence>
<evidence type="ECO:0000256" key="11">
    <source>
        <dbReference type="ARBA" id="ARBA00022989"/>
    </source>
</evidence>
<dbReference type="Pfam" id="PF13631">
    <property type="entry name" value="Cytochrom_B_N_2"/>
    <property type="match status" value="1"/>
</dbReference>